<dbReference type="Gene3D" id="2.60.120.200">
    <property type="match status" value="2"/>
</dbReference>
<dbReference type="GO" id="GO:0016020">
    <property type="term" value="C:membrane"/>
    <property type="evidence" value="ECO:0007669"/>
    <property type="project" value="InterPro"/>
</dbReference>
<dbReference type="EMBL" id="BARS01008549">
    <property type="protein sequence ID" value="GAF80403.1"/>
    <property type="molecule type" value="Genomic_DNA"/>
</dbReference>
<dbReference type="Pfam" id="PF13385">
    <property type="entry name" value="Laminin_G_3"/>
    <property type="match status" value="1"/>
</dbReference>
<evidence type="ECO:0000313" key="1">
    <source>
        <dbReference type="EMBL" id="GAF80403.1"/>
    </source>
</evidence>
<protein>
    <submittedName>
        <fullName evidence="1">Uncharacterized protein</fullName>
    </submittedName>
</protein>
<accession>X0SH93</accession>
<dbReference type="InterPro" id="IPR015919">
    <property type="entry name" value="Cadherin-like_sf"/>
</dbReference>
<dbReference type="SUPFAM" id="SSF49899">
    <property type="entry name" value="Concanavalin A-like lectins/glucanases"/>
    <property type="match status" value="2"/>
</dbReference>
<sequence length="367" mass="39042">YVDIPSGVTEFGRSDFSVAVWVKTSTNGAAVLAKSDGDGTWERHEKKFYVSNSGDSRQKPVGSAVLVGNNCDYISGSEVVGDGEWHHVAWTWDTGTKRGRAYVDSREGVTLANYNGGADNARDKLRIGFTPGGERTINFIGLMDDLRVYNRVLLAEEVKALHDAGLVPQPPSITSKPPEVAYADALYKYTVAAEGNPAAKITVKGLPAWLTFDGRDTISGTPSKGKVGVATASITVTATNGLGTDAQRFRIKALSVARALRALTQGLVGWWKFDEGRGNVAKDSSGKGHHGAIVGGRRVKGKISAGLAFDGVDDYVEATGCKGVLGTKPRTASAWIKTTDSDATIVSWGSDTTGNKWVFRVQNDDGI</sequence>
<dbReference type="SUPFAM" id="SSF49313">
    <property type="entry name" value="Cadherin-like"/>
    <property type="match status" value="1"/>
</dbReference>
<reference evidence="1" key="1">
    <citation type="journal article" date="2014" name="Front. Microbiol.">
        <title>High frequency of phylogenetically diverse reductive dehalogenase-homologous genes in deep subseafloor sedimentary metagenomes.</title>
        <authorList>
            <person name="Kawai M."/>
            <person name="Futagami T."/>
            <person name="Toyoda A."/>
            <person name="Takaki Y."/>
            <person name="Nishi S."/>
            <person name="Hori S."/>
            <person name="Arai W."/>
            <person name="Tsubouchi T."/>
            <person name="Morono Y."/>
            <person name="Uchiyama I."/>
            <person name="Ito T."/>
            <person name="Fujiyama A."/>
            <person name="Inagaki F."/>
            <person name="Takami H."/>
        </authorList>
    </citation>
    <scope>NUCLEOTIDE SEQUENCE</scope>
    <source>
        <strain evidence="1">Expedition CK06-06</strain>
    </source>
</reference>
<dbReference type="Gene3D" id="2.60.40.10">
    <property type="entry name" value="Immunoglobulins"/>
    <property type="match status" value="1"/>
</dbReference>
<comment type="caution">
    <text evidence="1">The sequence shown here is derived from an EMBL/GenBank/DDBJ whole genome shotgun (WGS) entry which is preliminary data.</text>
</comment>
<organism evidence="1">
    <name type="scientific">marine sediment metagenome</name>
    <dbReference type="NCBI Taxonomy" id="412755"/>
    <lineage>
        <taxon>unclassified sequences</taxon>
        <taxon>metagenomes</taxon>
        <taxon>ecological metagenomes</taxon>
    </lineage>
</organism>
<feature type="non-terminal residue" evidence="1">
    <location>
        <position position="1"/>
    </location>
</feature>
<feature type="non-terminal residue" evidence="1">
    <location>
        <position position="367"/>
    </location>
</feature>
<dbReference type="InterPro" id="IPR013320">
    <property type="entry name" value="ConA-like_dom_sf"/>
</dbReference>
<gene>
    <name evidence="1" type="ORF">S01H1_16274</name>
</gene>
<dbReference type="GO" id="GO:0005509">
    <property type="term" value="F:calcium ion binding"/>
    <property type="evidence" value="ECO:0007669"/>
    <property type="project" value="InterPro"/>
</dbReference>
<proteinExistence type="predicted"/>
<dbReference type="InterPro" id="IPR013783">
    <property type="entry name" value="Ig-like_fold"/>
</dbReference>
<name>X0SH93_9ZZZZ</name>
<dbReference type="Pfam" id="PF05345">
    <property type="entry name" value="He_PIG"/>
    <property type="match status" value="1"/>
</dbReference>
<dbReference type="AlphaFoldDB" id="X0SH93"/>